<dbReference type="AlphaFoldDB" id="A0A2W5NDW6"/>
<dbReference type="Gene3D" id="1.20.1250.20">
    <property type="entry name" value="MFS general substrate transporter like domains"/>
    <property type="match status" value="1"/>
</dbReference>
<evidence type="ECO:0000313" key="9">
    <source>
        <dbReference type="EMBL" id="PZQ24500.1"/>
    </source>
</evidence>
<dbReference type="SUPFAM" id="SSF103473">
    <property type="entry name" value="MFS general substrate transporter"/>
    <property type="match status" value="1"/>
</dbReference>
<name>A0A2W5NDW6_SPHMC</name>
<feature type="transmembrane region" description="Helical" evidence="7">
    <location>
        <begin position="239"/>
        <end position="261"/>
    </location>
</feature>
<feature type="transmembrane region" description="Helical" evidence="7">
    <location>
        <begin position="404"/>
        <end position="424"/>
    </location>
</feature>
<feature type="transmembrane region" description="Helical" evidence="7">
    <location>
        <begin position="153"/>
        <end position="177"/>
    </location>
</feature>
<dbReference type="PANTHER" id="PTHR23505">
    <property type="entry name" value="SPINSTER"/>
    <property type="match status" value="1"/>
</dbReference>
<reference evidence="9 10" key="1">
    <citation type="submission" date="2017-08" db="EMBL/GenBank/DDBJ databases">
        <title>Infants hospitalized years apart are colonized by the same room-sourced microbial strains.</title>
        <authorList>
            <person name="Brooks B."/>
            <person name="Olm M.R."/>
            <person name="Firek B.A."/>
            <person name="Baker R."/>
            <person name="Thomas B.C."/>
            <person name="Morowitz M.J."/>
            <person name="Banfield J.F."/>
        </authorList>
    </citation>
    <scope>NUCLEOTIDE SEQUENCE [LARGE SCALE GENOMIC DNA]</scope>
    <source>
        <strain evidence="9">S2_005_003_R2_47</strain>
    </source>
</reference>
<evidence type="ECO:0000256" key="7">
    <source>
        <dbReference type="SAM" id="Phobius"/>
    </source>
</evidence>
<dbReference type="GO" id="GO:0022857">
    <property type="term" value="F:transmembrane transporter activity"/>
    <property type="evidence" value="ECO:0007669"/>
    <property type="project" value="InterPro"/>
</dbReference>
<evidence type="ECO:0000256" key="5">
    <source>
        <dbReference type="ARBA" id="ARBA00023136"/>
    </source>
</evidence>
<evidence type="ECO:0000256" key="6">
    <source>
        <dbReference type="SAM" id="MobiDB-lite"/>
    </source>
</evidence>
<dbReference type="InterPro" id="IPR036259">
    <property type="entry name" value="MFS_trans_sf"/>
</dbReference>
<protein>
    <submittedName>
        <fullName evidence="9">MFS transporter</fullName>
    </submittedName>
</protein>
<dbReference type="PANTHER" id="PTHR23505:SF79">
    <property type="entry name" value="PROTEIN SPINSTER"/>
    <property type="match status" value="1"/>
</dbReference>
<feature type="transmembrane region" description="Helical" evidence="7">
    <location>
        <begin position="273"/>
        <end position="295"/>
    </location>
</feature>
<dbReference type="InterPro" id="IPR011701">
    <property type="entry name" value="MFS"/>
</dbReference>
<evidence type="ECO:0000313" key="10">
    <source>
        <dbReference type="Proteomes" id="UP000248597"/>
    </source>
</evidence>
<feature type="region of interest" description="Disordered" evidence="6">
    <location>
        <begin position="1"/>
        <end position="21"/>
    </location>
</feature>
<feature type="transmembrane region" description="Helical" evidence="7">
    <location>
        <begin position="307"/>
        <end position="327"/>
    </location>
</feature>
<dbReference type="Pfam" id="PF07690">
    <property type="entry name" value="MFS_1"/>
    <property type="match status" value="1"/>
</dbReference>
<feature type="transmembrane region" description="Helical" evidence="7">
    <location>
        <begin position="333"/>
        <end position="354"/>
    </location>
</feature>
<keyword evidence="2" id="KW-0813">Transport</keyword>
<accession>A0A2W5NDW6</accession>
<sequence length="438" mass="45687">MIRMSGIQAEATGDATSPPGGTTVREAHFALGSLLMVAIFSHLDRKLLSILQEPIKAELGLSDVQLGALTGLAFSVVYTVVALPMSRVTDRVSRKWVIISALVVWSLMTAASGVAAGFLTLLICRMGVAIGESACTPATMSLLSDFFSSKKRAFAIAICSMGVPIGTMLGSATGGWLTSELGWRSAFIHVGLAGLVLVPLLLLIKEPPRGQFDAAKAKREIPPPLEAFLSVWRIPSFRLVILGAAAQTFVLTTVMAWGAPFYGRVHHMPIEQIGLALAVIFGLGGGLGTFFGGLIAGRLTAKDARGYAIVPAFAAAASLPLGLAQFLSAGTPASLAFGFLNVLMLSAFIGPAQACVQTLARPDMRAFSSAVMLIFTSLIGAGLGPFITGALSDGLKAAGFGDGSLRYAVCITLTMTIVACILFVRASNHLSNDINNNE</sequence>
<comment type="caution">
    <text evidence="9">The sequence shown here is derived from an EMBL/GenBank/DDBJ whole genome shotgun (WGS) entry which is preliminary data.</text>
</comment>
<dbReference type="GO" id="GO:0016020">
    <property type="term" value="C:membrane"/>
    <property type="evidence" value="ECO:0007669"/>
    <property type="project" value="UniProtKB-SubCell"/>
</dbReference>
<proteinExistence type="predicted"/>
<keyword evidence="5 7" id="KW-0472">Membrane</keyword>
<evidence type="ECO:0000259" key="8">
    <source>
        <dbReference type="PROSITE" id="PS50850"/>
    </source>
</evidence>
<keyword evidence="3 7" id="KW-0812">Transmembrane</keyword>
<feature type="transmembrane region" description="Helical" evidence="7">
    <location>
        <begin position="64"/>
        <end position="84"/>
    </location>
</feature>
<feature type="domain" description="Major facilitator superfamily (MFS) profile" evidence="8">
    <location>
        <begin position="30"/>
        <end position="428"/>
    </location>
</feature>
<dbReference type="InterPro" id="IPR044770">
    <property type="entry name" value="MFS_spinster-like"/>
</dbReference>
<evidence type="ECO:0000256" key="1">
    <source>
        <dbReference type="ARBA" id="ARBA00004141"/>
    </source>
</evidence>
<dbReference type="EMBL" id="QFPJ01000002">
    <property type="protein sequence ID" value="PZQ24500.1"/>
    <property type="molecule type" value="Genomic_DNA"/>
</dbReference>
<feature type="transmembrane region" description="Helical" evidence="7">
    <location>
        <begin position="366"/>
        <end position="392"/>
    </location>
</feature>
<evidence type="ECO:0000256" key="2">
    <source>
        <dbReference type="ARBA" id="ARBA00022448"/>
    </source>
</evidence>
<dbReference type="Proteomes" id="UP000248597">
    <property type="component" value="Unassembled WGS sequence"/>
</dbReference>
<evidence type="ECO:0000256" key="3">
    <source>
        <dbReference type="ARBA" id="ARBA00022692"/>
    </source>
</evidence>
<dbReference type="InterPro" id="IPR020846">
    <property type="entry name" value="MFS_dom"/>
</dbReference>
<dbReference type="CDD" id="cd17328">
    <property type="entry name" value="MFS_spinster_like"/>
    <property type="match status" value="1"/>
</dbReference>
<gene>
    <name evidence="9" type="ORF">DI569_01375</name>
</gene>
<feature type="transmembrane region" description="Helical" evidence="7">
    <location>
        <begin position="96"/>
        <end position="123"/>
    </location>
</feature>
<organism evidence="9 10">
    <name type="scientific">Sphingopyxis macrogoltabida</name>
    <name type="common">Sphingomonas macrogoltabidus</name>
    <dbReference type="NCBI Taxonomy" id="33050"/>
    <lineage>
        <taxon>Bacteria</taxon>
        <taxon>Pseudomonadati</taxon>
        <taxon>Pseudomonadota</taxon>
        <taxon>Alphaproteobacteria</taxon>
        <taxon>Sphingomonadales</taxon>
        <taxon>Sphingomonadaceae</taxon>
        <taxon>Sphingopyxis</taxon>
    </lineage>
</organism>
<feature type="transmembrane region" description="Helical" evidence="7">
    <location>
        <begin position="183"/>
        <end position="204"/>
    </location>
</feature>
<evidence type="ECO:0000256" key="4">
    <source>
        <dbReference type="ARBA" id="ARBA00022989"/>
    </source>
</evidence>
<keyword evidence="4 7" id="KW-1133">Transmembrane helix</keyword>
<dbReference type="PROSITE" id="PS50850">
    <property type="entry name" value="MFS"/>
    <property type="match status" value="1"/>
</dbReference>
<comment type="subcellular location">
    <subcellularLocation>
        <location evidence="1">Membrane</location>
        <topology evidence="1">Multi-pass membrane protein</topology>
    </subcellularLocation>
</comment>